<dbReference type="Pfam" id="PF00589">
    <property type="entry name" value="Phage_integrase"/>
    <property type="match status" value="1"/>
</dbReference>
<keyword evidence="1" id="KW-0233">DNA recombination</keyword>
<feature type="domain" description="Tyr recombinase" evidence="2">
    <location>
        <begin position="1"/>
        <end position="170"/>
    </location>
</feature>
<proteinExistence type="predicted"/>
<dbReference type="InterPro" id="IPR013762">
    <property type="entry name" value="Integrase-like_cat_sf"/>
</dbReference>
<evidence type="ECO:0000256" key="1">
    <source>
        <dbReference type="ARBA" id="ARBA00023172"/>
    </source>
</evidence>
<accession>A0A3R9PXI1</accession>
<dbReference type="InterPro" id="IPR050090">
    <property type="entry name" value="Tyrosine_recombinase_XerCD"/>
</dbReference>
<protein>
    <recommendedName>
        <fullName evidence="2">Tyr recombinase domain-containing protein</fullName>
    </recommendedName>
</protein>
<dbReference type="SUPFAM" id="SSF56349">
    <property type="entry name" value="DNA breaking-rejoining enzymes"/>
    <property type="match status" value="1"/>
</dbReference>
<dbReference type="GO" id="GO:0006310">
    <property type="term" value="P:DNA recombination"/>
    <property type="evidence" value="ECO:0007669"/>
    <property type="project" value="UniProtKB-KW"/>
</dbReference>
<evidence type="ECO:0000313" key="4">
    <source>
        <dbReference type="Proteomes" id="UP000275076"/>
    </source>
</evidence>
<keyword evidence="4" id="KW-1185">Reference proteome</keyword>
<dbReference type="OrthoDB" id="9788852at2"/>
<name>A0A3R9PXI1_9BACI</name>
<dbReference type="InterPro" id="IPR011010">
    <property type="entry name" value="DNA_brk_join_enz"/>
</dbReference>
<evidence type="ECO:0000313" key="3">
    <source>
        <dbReference type="EMBL" id="RSL29171.1"/>
    </source>
</evidence>
<sequence>MKLAVQRGNKARPKRSDLAVRDRLLFTFGLNTGLRVSDIVKLTVSDVRGQDVMLIQEGKTKKPRQVVLTGIREEIANYTEGKDKDAWLFPSQKGHGPMTPTQVYRMLRDGGDWMGRHDIGTHTMRKTFGYHYYRRTKDIMKLADIFNHSAPSITKRYIGITQDEIQESLEGFKL</sequence>
<dbReference type="Proteomes" id="UP000275076">
    <property type="component" value="Unassembled WGS sequence"/>
</dbReference>
<gene>
    <name evidence="3" type="ORF">D7Z54_32715</name>
</gene>
<dbReference type="PANTHER" id="PTHR30349:SF82">
    <property type="entry name" value="INTEGRASE_RECOMBINASE YOEC-RELATED"/>
    <property type="match status" value="1"/>
</dbReference>
<evidence type="ECO:0000259" key="2">
    <source>
        <dbReference type="PROSITE" id="PS51898"/>
    </source>
</evidence>
<dbReference type="PROSITE" id="PS51898">
    <property type="entry name" value="TYR_RECOMBINASE"/>
    <property type="match status" value="1"/>
</dbReference>
<organism evidence="3 4">
    <name type="scientific">Salibacterium salarium</name>
    <dbReference type="NCBI Taxonomy" id="284579"/>
    <lineage>
        <taxon>Bacteria</taxon>
        <taxon>Bacillati</taxon>
        <taxon>Bacillota</taxon>
        <taxon>Bacilli</taxon>
        <taxon>Bacillales</taxon>
        <taxon>Bacillaceae</taxon>
    </lineage>
</organism>
<dbReference type="Gene3D" id="1.10.443.10">
    <property type="entry name" value="Intergrase catalytic core"/>
    <property type="match status" value="1"/>
</dbReference>
<dbReference type="AlphaFoldDB" id="A0A3R9PXI1"/>
<dbReference type="EMBL" id="RBVX01000089">
    <property type="protein sequence ID" value="RSL29171.1"/>
    <property type="molecule type" value="Genomic_DNA"/>
</dbReference>
<reference evidence="3 4" key="1">
    <citation type="submission" date="2018-10" db="EMBL/GenBank/DDBJ databases">
        <title>Draft genome sequence of Bacillus salarius IM0101, isolated from a hypersaline soil in Inner Mongolia, China.</title>
        <authorList>
            <person name="Yamprayoonswat W."/>
            <person name="Boonvisut S."/>
            <person name="Jumpathong W."/>
            <person name="Sittihan S."/>
            <person name="Ruangsuj P."/>
            <person name="Wanthongcharoen S."/>
            <person name="Thongpramul N."/>
            <person name="Pimmason S."/>
            <person name="Yu B."/>
            <person name="Yasawong M."/>
        </authorList>
    </citation>
    <scope>NUCLEOTIDE SEQUENCE [LARGE SCALE GENOMIC DNA]</scope>
    <source>
        <strain evidence="3 4">IM0101</strain>
    </source>
</reference>
<dbReference type="PANTHER" id="PTHR30349">
    <property type="entry name" value="PHAGE INTEGRASE-RELATED"/>
    <property type="match status" value="1"/>
</dbReference>
<dbReference type="GO" id="GO:0015074">
    <property type="term" value="P:DNA integration"/>
    <property type="evidence" value="ECO:0007669"/>
    <property type="project" value="InterPro"/>
</dbReference>
<comment type="caution">
    <text evidence="3">The sequence shown here is derived from an EMBL/GenBank/DDBJ whole genome shotgun (WGS) entry which is preliminary data.</text>
</comment>
<dbReference type="GO" id="GO:0003677">
    <property type="term" value="F:DNA binding"/>
    <property type="evidence" value="ECO:0007669"/>
    <property type="project" value="InterPro"/>
</dbReference>
<dbReference type="InterPro" id="IPR002104">
    <property type="entry name" value="Integrase_catalytic"/>
</dbReference>